<name>X1TXR2_9ZZZZ</name>
<dbReference type="EMBL" id="BARW01029488">
    <property type="protein sequence ID" value="GAJ10024.1"/>
    <property type="molecule type" value="Genomic_DNA"/>
</dbReference>
<sequence>MVTKLKQMREYVLNELNYIPKKPLPRGKLRAMYLTQRMHSLGKKATSAQSAKEVLEQCISYLKKDYPNFNFRYDKDFFNQQC</sequence>
<reference evidence="1" key="1">
    <citation type="journal article" date="2014" name="Front. Microbiol.">
        <title>High frequency of phylogenetically diverse reductive dehalogenase-homologous genes in deep subseafloor sedimentary metagenomes.</title>
        <authorList>
            <person name="Kawai M."/>
            <person name="Futagami T."/>
            <person name="Toyoda A."/>
            <person name="Takaki Y."/>
            <person name="Nishi S."/>
            <person name="Hori S."/>
            <person name="Arai W."/>
            <person name="Tsubouchi T."/>
            <person name="Morono Y."/>
            <person name="Uchiyama I."/>
            <person name="Ito T."/>
            <person name="Fujiyama A."/>
            <person name="Inagaki F."/>
            <person name="Takami H."/>
        </authorList>
    </citation>
    <scope>NUCLEOTIDE SEQUENCE</scope>
    <source>
        <strain evidence="1">Expedition CK06-06</strain>
    </source>
</reference>
<accession>X1TXR2</accession>
<proteinExistence type="predicted"/>
<protein>
    <submittedName>
        <fullName evidence="1">Uncharacterized protein</fullName>
    </submittedName>
</protein>
<evidence type="ECO:0000313" key="1">
    <source>
        <dbReference type="EMBL" id="GAJ10024.1"/>
    </source>
</evidence>
<comment type="caution">
    <text evidence="1">The sequence shown here is derived from an EMBL/GenBank/DDBJ whole genome shotgun (WGS) entry which is preliminary data.</text>
</comment>
<organism evidence="1">
    <name type="scientific">marine sediment metagenome</name>
    <dbReference type="NCBI Taxonomy" id="412755"/>
    <lineage>
        <taxon>unclassified sequences</taxon>
        <taxon>metagenomes</taxon>
        <taxon>ecological metagenomes</taxon>
    </lineage>
</organism>
<dbReference type="AlphaFoldDB" id="X1TXR2"/>
<gene>
    <name evidence="1" type="ORF">S12H4_47374</name>
</gene>